<reference evidence="4" key="1">
    <citation type="submission" date="2021-02" db="EMBL/GenBank/DDBJ databases">
        <authorList>
            <person name="Dougan E. K."/>
            <person name="Rhodes N."/>
            <person name="Thang M."/>
            <person name="Chan C."/>
        </authorList>
    </citation>
    <scope>NUCLEOTIDE SEQUENCE</scope>
</reference>
<sequence length="318" mass="33681">APDPKTGNQALHIAVQNGHRELTELLIAWKADVTAQNFKGQTPLHMSVEYDFYFISKLLLEKGAKSEVENSDGCQAILGISGSKEGAEAWDAPINILKNAANKEEVELAYKALGAADPTSLDKASLARIGMLKAKEMPDVWDKGRFVELLNKDCRSFQAVKSVAKLLSIWQGNLGHLSRRLLAFMWLFHCGCDCRVGFSGLATRIEEERASALLLVTGEIDVMARTKLATVCVVLAFCTALRSLAFVGAPAPAPETPSQLRGTAIEAASATVPAILLTPAAASAADGEGVLGVGVLCALAAFSVVSSVISATITSELD</sequence>
<dbReference type="GO" id="GO:0000062">
    <property type="term" value="F:fatty-acyl-CoA binding"/>
    <property type="evidence" value="ECO:0007669"/>
    <property type="project" value="TreeGrafter"/>
</dbReference>
<name>A0A812ZPY2_9DINO</name>
<feature type="transmembrane region" description="Helical" evidence="3">
    <location>
        <begin position="289"/>
        <end position="313"/>
    </location>
</feature>
<evidence type="ECO:0000313" key="4">
    <source>
        <dbReference type="EMBL" id="CAE7833593.1"/>
    </source>
</evidence>
<dbReference type="Gene3D" id="1.25.40.20">
    <property type="entry name" value="Ankyrin repeat-containing domain"/>
    <property type="match status" value="1"/>
</dbReference>
<accession>A0A812ZPY2</accession>
<dbReference type="PROSITE" id="PS50297">
    <property type="entry name" value="ANK_REP_REGION"/>
    <property type="match status" value="2"/>
</dbReference>
<evidence type="ECO:0000256" key="1">
    <source>
        <dbReference type="ARBA" id="ARBA00023121"/>
    </source>
</evidence>
<dbReference type="PROSITE" id="PS50088">
    <property type="entry name" value="ANK_REPEAT"/>
    <property type="match status" value="2"/>
</dbReference>
<dbReference type="EMBL" id="CAJNJA010048782">
    <property type="protein sequence ID" value="CAE7833593.1"/>
    <property type="molecule type" value="Genomic_DNA"/>
</dbReference>
<comment type="caution">
    <text evidence="4">The sequence shown here is derived from an EMBL/GenBank/DDBJ whole genome shotgun (WGS) entry which is preliminary data.</text>
</comment>
<keyword evidence="3" id="KW-0812">Transmembrane</keyword>
<feature type="transmembrane region" description="Helical" evidence="3">
    <location>
        <begin position="228"/>
        <end position="251"/>
    </location>
</feature>
<dbReference type="InterPro" id="IPR036770">
    <property type="entry name" value="Ankyrin_rpt-contain_sf"/>
</dbReference>
<dbReference type="AlphaFoldDB" id="A0A812ZPY2"/>
<dbReference type="SUPFAM" id="SSF48403">
    <property type="entry name" value="Ankyrin repeat"/>
    <property type="match status" value="1"/>
</dbReference>
<feature type="transmembrane region" description="Helical" evidence="3">
    <location>
        <begin position="263"/>
        <end position="282"/>
    </location>
</feature>
<gene>
    <name evidence="4" type="primary">ACBD6</name>
    <name evidence="4" type="ORF">SNEC2469_LOCUS24968</name>
</gene>
<feature type="repeat" description="ANK" evidence="2">
    <location>
        <begin position="39"/>
        <end position="71"/>
    </location>
</feature>
<organism evidence="4 5">
    <name type="scientific">Symbiodinium necroappetens</name>
    <dbReference type="NCBI Taxonomy" id="1628268"/>
    <lineage>
        <taxon>Eukaryota</taxon>
        <taxon>Sar</taxon>
        <taxon>Alveolata</taxon>
        <taxon>Dinophyceae</taxon>
        <taxon>Suessiales</taxon>
        <taxon>Symbiodiniaceae</taxon>
        <taxon>Symbiodinium</taxon>
    </lineage>
</organism>
<evidence type="ECO:0000256" key="2">
    <source>
        <dbReference type="PROSITE-ProRule" id="PRU00023"/>
    </source>
</evidence>
<dbReference type="SMART" id="SM00248">
    <property type="entry name" value="ANK"/>
    <property type="match status" value="2"/>
</dbReference>
<proteinExistence type="predicted"/>
<dbReference type="Proteomes" id="UP000601435">
    <property type="component" value="Unassembled WGS sequence"/>
</dbReference>
<dbReference type="InterPro" id="IPR002110">
    <property type="entry name" value="Ankyrin_rpt"/>
</dbReference>
<keyword evidence="5" id="KW-1185">Reference proteome</keyword>
<keyword evidence="1" id="KW-0446">Lipid-binding</keyword>
<evidence type="ECO:0000313" key="5">
    <source>
        <dbReference type="Proteomes" id="UP000601435"/>
    </source>
</evidence>
<keyword evidence="3" id="KW-1133">Transmembrane helix</keyword>
<evidence type="ECO:0000256" key="3">
    <source>
        <dbReference type="SAM" id="Phobius"/>
    </source>
</evidence>
<feature type="non-terminal residue" evidence="4">
    <location>
        <position position="318"/>
    </location>
</feature>
<protein>
    <submittedName>
        <fullName evidence="4">ACBD6 protein</fullName>
    </submittedName>
</protein>
<dbReference type="PANTHER" id="PTHR24119:SF0">
    <property type="entry name" value="ACYL-COA-BINDING DOMAIN-CONTAINING PROTEIN 6"/>
    <property type="match status" value="1"/>
</dbReference>
<keyword evidence="3" id="KW-0472">Membrane</keyword>
<keyword evidence="2" id="KW-0040">ANK repeat</keyword>
<dbReference type="Pfam" id="PF12796">
    <property type="entry name" value="Ank_2"/>
    <property type="match status" value="1"/>
</dbReference>
<feature type="repeat" description="ANK" evidence="2">
    <location>
        <begin position="6"/>
        <end position="38"/>
    </location>
</feature>
<dbReference type="PANTHER" id="PTHR24119">
    <property type="entry name" value="ACYL-COA-BINDING DOMAIN-CONTAINING PROTEIN 6"/>
    <property type="match status" value="1"/>
</dbReference>
<dbReference type="OrthoDB" id="346910at2759"/>